<keyword evidence="4" id="KW-0472">Membrane</keyword>
<evidence type="ECO:0000256" key="4">
    <source>
        <dbReference type="SAM" id="Phobius"/>
    </source>
</evidence>
<comment type="catalytic activity">
    <reaction evidence="3">
        <text>di-trans,octa-cis-undecaprenyl diphosphate + H2O = di-trans,octa-cis-undecaprenyl phosphate + phosphate + H(+)</text>
        <dbReference type="Rhea" id="RHEA:28094"/>
        <dbReference type="ChEBI" id="CHEBI:15377"/>
        <dbReference type="ChEBI" id="CHEBI:15378"/>
        <dbReference type="ChEBI" id="CHEBI:43474"/>
        <dbReference type="ChEBI" id="CHEBI:58405"/>
        <dbReference type="ChEBI" id="CHEBI:60392"/>
        <dbReference type="EC" id="3.6.1.27"/>
    </reaction>
</comment>
<feature type="transmembrane region" description="Helical" evidence="4">
    <location>
        <begin position="122"/>
        <end position="139"/>
    </location>
</feature>
<dbReference type="Pfam" id="PF01569">
    <property type="entry name" value="PAP2"/>
    <property type="match status" value="1"/>
</dbReference>
<gene>
    <name evidence="6" type="ORF">Q8G51_09265</name>
</gene>
<dbReference type="SUPFAM" id="SSF48317">
    <property type="entry name" value="Acid phosphatase/Vanadium-dependent haloperoxidase"/>
    <property type="match status" value="1"/>
</dbReference>
<evidence type="ECO:0000256" key="2">
    <source>
        <dbReference type="ARBA" id="ARBA00032707"/>
    </source>
</evidence>
<reference evidence="6" key="1">
    <citation type="submission" date="2023-07" db="EMBL/GenBank/DDBJ databases">
        <title>Dynamics of blaOXA-23 gene transmission in Acinetobacter spp. from contaminated veterinary surfaces.</title>
        <authorList>
            <person name="Moreira Da Silva J."/>
            <person name="Menezes J."/>
            <person name="Fernandes L."/>
            <person name="Marques C."/>
            <person name="Amaral A."/>
            <person name="Timofte D."/>
            <person name="Pomba C."/>
        </authorList>
    </citation>
    <scope>NUCLEOTIDE SEQUENCE</scope>
    <source>
        <strain evidence="6">CMVB11Z4A1</strain>
    </source>
</reference>
<dbReference type="RefSeq" id="WP_164542741.1">
    <property type="nucleotide sequence ID" value="NZ_JAALFF010000001.1"/>
</dbReference>
<dbReference type="PANTHER" id="PTHR14969:SF13">
    <property type="entry name" value="AT30094P"/>
    <property type="match status" value="1"/>
</dbReference>
<proteinExistence type="predicted"/>
<name>A0AAW8ARH2_ACILW</name>
<evidence type="ECO:0000256" key="3">
    <source>
        <dbReference type="ARBA" id="ARBA00047594"/>
    </source>
</evidence>
<dbReference type="EC" id="3.6.1.27" evidence="1"/>
<dbReference type="EMBL" id="JAUUUS010000185">
    <property type="protein sequence ID" value="MDP1447976.1"/>
    <property type="molecule type" value="Genomic_DNA"/>
</dbReference>
<protein>
    <recommendedName>
        <fullName evidence="1">undecaprenyl-diphosphate phosphatase</fullName>
        <ecNumber evidence="1">3.6.1.27</ecNumber>
    </recommendedName>
    <alternativeName>
        <fullName evidence="2">Undecaprenyl pyrophosphate phosphatase</fullName>
    </alternativeName>
</protein>
<feature type="domain" description="Phosphatidic acid phosphatase type 2/haloperoxidase" evidence="5">
    <location>
        <begin position="81"/>
        <end position="190"/>
    </location>
</feature>
<feature type="transmembrane region" description="Helical" evidence="4">
    <location>
        <begin position="146"/>
        <end position="167"/>
    </location>
</feature>
<keyword evidence="4" id="KW-1133">Transmembrane helix</keyword>
<dbReference type="GO" id="GO:0050380">
    <property type="term" value="F:undecaprenyl-diphosphatase activity"/>
    <property type="evidence" value="ECO:0007669"/>
    <property type="project" value="UniProtKB-EC"/>
</dbReference>
<organism evidence="6 7">
    <name type="scientific">Acinetobacter lwoffii</name>
    <dbReference type="NCBI Taxonomy" id="28090"/>
    <lineage>
        <taxon>Bacteria</taxon>
        <taxon>Pseudomonadati</taxon>
        <taxon>Pseudomonadota</taxon>
        <taxon>Gammaproteobacteria</taxon>
        <taxon>Moraxellales</taxon>
        <taxon>Moraxellaceae</taxon>
        <taxon>Acinetobacter</taxon>
    </lineage>
</organism>
<dbReference type="Proteomes" id="UP001242129">
    <property type="component" value="Unassembled WGS sequence"/>
</dbReference>
<evidence type="ECO:0000313" key="7">
    <source>
        <dbReference type="Proteomes" id="UP001242129"/>
    </source>
</evidence>
<dbReference type="InterPro" id="IPR000326">
    <property type="entry name" value="PAP2/HPO"/>
</dbReference>
<feature type="transmembrane region" description="Helical" evidence="4">
    <location>
        <begin position="81"/>
        <end position="102"/>
    </location>
</feature>
<dbReference type="CDD" id="cd03392">
    <property type="entry name" value="PAP2_like_2"/>
    <property type="match status" value="1"/>
</dbReference>
<evidence type="ECO:0000313" key="6">
    <source>
        <dbReference type="EMBL" id="MDP1447976.1"/>
    </source>
</evidence>
<dbReference type="SMART" id="SM00014">
    <property type="entry name" value="acidPPc"/>
    <property type="match status" value="1"/>
</dbReference>
<dbReference type="AlphaFoldDB" id="A0AAW8ARH2"/>
<feature type="transmembrane region" description="Helical" evidence="4">
    <location>
        <begin position="51"/>
        <end position="74"/>
    </location>
</feature>
<comment type="caution">
    <text evidence="6">The sequence shown here is derived from an EMBL/GenBank/DDBJ whole genome shotgun (WGS) entry which is preliminary data.</text>
</comment>
<feature type="transmembrane region" description="Helical" evidence="4">
    <location>
        <begin position="179"/>
        <end position="198"/>
    </location>
</feature>
<dbReference type="InterPro" id="IPR036938">
    <property type="entry name" value="PAP2/HPO_sf"/>
</dbReference>
<accession>A0AAW8ARH2</accession>
<dbReference type="PANTHER" id="PTHR14969">
    <property type="entry name" value="SPHINGOSINE-1-PHOSPHATE PHOSPHOHYDROLASE"/>
    <property type="match status" value="1"/>
</dbReference>
<keyword evidence="4" id="KW-0812">Transmembrane</keyword>
<dbReference type="Gene3D" id="1.20.144.10">
    <property type="entry name" value="Phosphatidic acid phosphatase type 2/haloperoxidase"/>
    <property type="match status" value="1"/>
</dbReference>
<evidence type="ECO:0000259" key="5">
    <source>
        <dbReference type="SMART" id="SM00014"/>
    </source>
</evidence>
<evidence type="ECO:0000256" key="1">
    <source>
        <dbReference type="ARBA" id="ARBA00012374"/>
    </source>
</evidence>
<sequence length="201" mass="23097">MHYLLLFVGILFLIFSVFILNIPALSKLDLHAVEWMSLYRTEFWNQITQSLSLIGGMPFVLFLSTLWCIVALLWYKKYTNAIFICIGIIGGILLAWLLKFAIARPRPPESLHLVESFGSSFPSAHSLYAACLACLAIYIHRQHSRYTLIVIGAVVWMLMMGISRVYLGVHFPSDVISGWSISFIWISLWYMVWIRYCAAHK</sequence>